<sequence length="116" mass="12515">MARPERMKSALAGSSPVDPPENSRQPHGTVSSAETVAQPSPDNAKQKRSYYLYQSTVDDLLNAAEALSATPGAPRGPSDLVNAAIEDYLELLRNRFNDGAPFPQRTGPLARGPRIR</sequence>
<evidence type="ECO:0000313" key="3">
    <source>
        <dbReference type="Proteomes" id="UP001185899"/>
    </source>
</evidence>
<accession>A0ABU4AWA0</accession>
<evidence type="ECO:0000256" key="1">
    <source>
        <dbReference type="SAM" id="MobiDB-lite"/>
    </source>
</evidence>
<keyword evidence="3" id="KW-1185">Reference proteome</keyword>
<dbReference type="Proteomes" id="UP001185899">
    <property type="component" value="Unassembled WGS sequence"/>
</dbReference>
<dbReference type="EMBL" id="JAWLKE010000003">
    <property type="protein sequence ID" value="MDV6230509.1"/>
    <property type="molecule type" value="Genomic_DNA"/>
</dbReference>
<feature type="compositionally biased region" description="Polar residues" evidence="1">
    <location>
        <begin position="22"/>
        <end position="43"/>
    </location>
</feature>
<proteinExistence type="predicted"/>
<organism evidence="2 3">
    <name type="scientific">Rhodococcus cercidiphylli</name>
    <dbReference type="NCBI Taxonomy" id="489916"/>
    <lineage>
        <taxon>Bacteria</taxon>
        <taxon>Bacillati</taxon>
        <taxon>Actinomycetota</taxon>
        <taxon>Actinomycetes</taxon>
        <taxon>Mycobacteriales</taxon>
        <taxon>Nocardiaceae</taxon>
        <taxon>Rhodococcus</taxon>
    </lineage>
</organism>
<feature type="region of interest" description="Disordered" evidence="1">
    <location>
        <begin position="97"/>
        <end position="116"/>
    </location>
</feature>
<feature type="region of interest" description="Disordered" evidence="1">
    <location>
        <begin position="1"/>
        <end position="49"/>
    </location>
</feature>
<name>A0ABU4AWA0_9NOCA</name>
<evidence type="ECO:0008006" key="4">
    <source>
        <dbReference type="Google" id="ProtNLM"/>
    </source>
</evidence>
<gene>
    <name evidence="2" type="ORF">R3P95_08115</name>
</gene>
<reference evidence="2 3" key="1">
    <citation type="submission" date="2023-10" db="EMBL/GenBank/DDBJ databases">
        <title>Development of a sustainable strategy for remediation of hydrocarbon-contaminated territories based on the waste exchange concept.</title>
        <authorList>
            <person name="Krivoruchko A."/>
        </authorList>
    </citation>
    <scope>NUCLEOTIDE SEQUENCE [LARGE SCALE GENOMIC DNA]</scope>
    <source>
        <strain evidence="2 3">IEGM 1322</strain>
    </source>
</reference>
<comment type="caution">
    <text evidence="2">The sequence shown here is derived from an EMBL/GenBank/DDBJ whole genome shotgun (WGS) entry which is preliminary data.</text>
</comment>
<dbReference type="Gene3D" id="6.10.180.30">
    <property type="match status" value="1"/>
</dbReference>
<dbReference type="RefSeq" id="WP_317547942.1">
    <property type="nucleotide sequence ID" value="NZ_JAWLKE010000003.1"/>
</dbReference>
<protein>
    <recommendedName>
        <fullName evidence="4">Centromere-binding protein ParB C-terminal domain-containing protein</fullName>
    </recommendedName>
</protein>
<evidence type="ECO:0000313" key="2">
    <source>
        <dbReference type="EMBL" id="MDV6230509.1"/>
    </source>
</evidence>